<dbReference type="InterPro" id="IPR010318">
    <property type="entry name" value="S-Me-THD_N"/>
</dbReference>
<dbReference type="EMBL" id="CP081864">
    <property type="protein sequence ID" value="QZN94176.1"/>
    <property type="molecule type" value="Genomic_DNA"/>
</dbReference>
<dbReference type="RefSeq" id="WP_222157306.1">
    <property type="nucleotide sequence ID" value="NZ_CP081864.1"/>
</dbReference>
<feature type="domain" description="S-Me-THD N-terminal" evidence="1">
    <location>
        <begin position="9"/>
        <end position="163"/>
    </location>
</feature>
<evidence type="ECO:0000313" key="3">
    <source>
        <dbReference type="EMBL" id="QZN94176.1"/>
    </source>
</evidence>
<reference evidence="3 4" key="1">
    <citation type="submission" date="2021-08" db="EMBL/GenBank/DDBJ databases">
        <title>Culture and genomic analysis of Symbiopectobacterium purcellii sp. nov. gen. nov., isolated from the leafhopper Empoasca decipiens.</title>
        <authorList>
            <person name="Nadal-Jimenez P."/>
            <person name="Siozios S."/>
            <person name="Halliday N."/>
            <person name="Camara M."/>
            <person name="Hurst G.D.D."/>
        </authorList>
    </citation>
    <scope>NUCLEOTIDE SEQUENCE [LARGE SCALE GENOMIC DNA]</scope>
    <source>
        <strain evidence="3 4">SyEd1</strain>
    </source>
</reference>
<name>A0ABX9AJC9_9ENTR</name>
<dbReference type="InterPro" id="IPR027479">
    <property type="entry name" value="S-Me-THD_N_sf"/>
</dbReference>
<feature type="domain" description="S-Me-THD-like C-terminal" evidence="2">
    <location>
        <begin position="168"/>
        <end position="362"/>
    </location>
</feature>
<dbReference type="Gene3D" id="3.40.1610.10">
    <property type="entry name" value="CV3147-like domain"/>
    <property type="match status" value="1"/>
</dbReference>
<keyword evidence="4" id="KW-1185">Reference proteome</keyword>
<dbReference type="InterPro" id="IPR048350">
    <property type="entry name" value="S-Me-THD-like_C"/>
</dbReference>
<gene>
    <name evidence="3" type="ORF">K6K13_12340</name>
</gene>
<evidence type="ECO:0000259" key="1">
    <source>
        <dbReference type="Pfam" id="PF06032"/>
    </source>
</evidence>
<sequence>MFEYVDEQMIDDIALGASVLGTGGGGDPFIGTQMVKHALTLFGPVMITPLSNVDDDEIFVPCSMVGATTVIMEKIMTPNQFLLTIDTMSSALKKRIAGTFPIEIGGVNSLIPFIVAAQKQIPVVDCDGVGRAFPEVQMVSFYLDDLPSGPNTLADEKGNTLVLYPIDGLWSERFARAITEQMGAAAAMCDYPLIGRVLKKSALPGTLTLAQHIGKTLQLAWQSGSNPIHAITEALNGHVIASGKIIDVKRQTTGGFARGHVLIKGWCNDKGEQATVLFQNEFLLAYRSSATLEPTQENLLAVVPDLISIIDSETGRPIVTENLRYGQRVDVVASPCHAKWRSTKGVAVAGPRYFGYPVDYVAIEQLVNR</sequence>
<organism evidence="3 4">
    <name type="scientific">Symbiopectobacterium purcellii</name>
    <dbReference type="NCBI Taxonomy" id="2871826"/>
    <lineage>
        <taxon>Bacteria</taxon>
        <taxon>Pseudomonadati</taxon>
        <taxon>Pseudomonadota</taxon>
        <taxon>Gammaproteobacteria</taxon>
        <taxon>Enterobacterales</taxon>
        <taxon>Enterobacteriaceae</taxon>
    </lineage>
</organism>
<dbReference type="InterPro" id="IPR024071">
    <property type="entry name" value="S-Me-THD_C_sf"/>
</dbReference>
<proteinExistence type="predicted"/>
<protein>
    <submittedName>
        <fullName evidence="3">DUF917 domain-containing protein</fullName>
    </submittedName>
</protein>
<dbReference type="Pfam" id="PF20906">
    <property type="entry name" value="S-Me-THD_C"/>
    <property type="match status" value="1"/>
</dbReference>
<evidence type="ECO:0000313" key="4">
    <source>
        <dbReference type="Proteomes" id="UP000825886"/>
    </source>
</evidence>
<dbReference type="SUPFAM" id="SSF160991">
    <property type="entry name" value="CV3147-like"/>
    <property type="match status" value="1"/>
</dbReference>
<dbReference type="Gene3D" id="2.40.390.10">
    <property type="entry name" value="CV3147-like"/>
    <property type="match status" value="1"/>
</dbReference>
<accession>A0ABX9AJC9</accession>
<evidence type="ECO:0000259" key="2">
    <source>
        <dbReference type="Pfam" id="PF20906"/>
    </source>
</evidence>
<dbReference type="Pfam" id="PF06032">
    <property type="entry name" value="S-Me-THD_N"/>
    <property type="match status" value="1"/>
</dbReference>
<dbReference type="Proteomes" id="UP000825886">
    <property type="component" value="Chromosome"/>
</dbReference>